<evidence type="ECO:0008006" key="4">
    <source>
        <dbReference type="Google" id="ProtNLM"/>
    </source>
</evidence>
<proteinExistence type="predicted"/>
<sequence length="121" mass="12630">MSSVSNDTRAAEDNYEAQNDQTGGDVPAGDAGDNDYTSRTGQNQYGIPVQSDSATVEDPIDDPKVANSEEQLQRDDRDAIDESNIVDGRTRGAAKSSGTYTEPGDEEGLPGANDGTSSGAQ</sequence>
<evidence type="ECO:0000313" key="3">
    <source>
        <dbReference type="Proteomes" id="UP000756132"/>
    </source>
</evidence>
<dbReference type="EMBL" id="CP090169">
    <property type="protein sequence ID" value="UJO20478.1"/>
    <property type="molecule type" value="Genomic_DNA"/>
</dbReference>
<organism evidence="2 3">
    <name type="scientific">Passalora fulva</name>
    <name type="common">Tomato leaf mold</name>
    <name type="synonym">Cladosporium fulvum</name>
    <dbReference type="NCBI Taxonomy" id="5499"/>
    <lineage>
        <taxon>Eukaryota</taxon>
        <taxon>Fungi</taxon>
        <taxon>Dikarya</taxon>
        <taxon>Ascomycota</taxon>
        <taxon>Pezizomycotina</taxon>
        <taxon>Dothideomycetes</taxon>
        <taxon>Dothideomycetidae</taxon>
        <taxon>Mycosphaerellales</taxon>
        <taxon>Mycosphaerellaceae</taxon>
        <taxon>Fulvia</taxon>
    </lineage>
</organism>
<dbReference type="KEGG" id="ffu:CLAFUR5_10392"/>
<dbReference type="OMA" id="MDNDYKS"/>
<evidence type="ECO:0000313" key="2">
    <source>
        <dbReference type="EMBL" id="UJO20478.1"/>
    </source>
</evidence>
<evidence type="ECO:0000256" key="1">
    <source>
        <dbReference type="SAM" id="MobiDB-lite"/>
    </source>
</evidence>
<name>A0A9Q8PDH9_PASFU</name>
<protein>
    <recommendedName>
        <fullName evidence="4">Histone chaperone domain-containing protein</fullName>
    </recommendedName>
</protein>
<feature type="region of interest" description="Disordered" evidence="1">
    <location>
        <begin position="1"/>
        <end position="121"/>
    </location>
</feature>
<keyword evidence="3" id="KW-1185">Reference proteome</keyword>
<gene>
    <name evidence="2" type="ORF">CLAFUR5_10392</name>
</gene>
<reference evidence="2" key="2">
    <citation type="journal article" date="2022" name="Microb. Genom.">
        <title>A chromosome-scale genome assembly of the tomato pathogen Cladosporium fulvum reveals a compartmentalized genome architecture and the presence of a dispensable chromosome.</title>
        <authorList>
            <person name="Zaccaron A.Z."/>
            <person name="Chen L.H."/>
            <person name="Samaras A."/>
            <person name="Stergiopoulos I."/>
        </authorList>
    </citation>
    <scope>NUCLEOTIDE SEQUENCE</scope>
    <source>
        <strain evidence="2">Race5_Kim</strain>
    </source>
</reference>
<reference evidence="2" key="1">
    <citation type="submission" date="2021-12" db="EMBL/GenBank/DDBJ databases">
        <authorList>
            <person name="Zaccaron A."/>
            <person name="Stergiopoulos I."/>
        </authorList>
    </citation>
    <scope>NUCLEOTIDE SEQUENCE</scope>
    <source>
        <strain evidence="2">Race5_Kim</strain>
    </source>
</reference>
<dbReference type="Proteomes" id="UP000756132">
    <property type="component" value="Chromosome 7"/>
</dbReference>
<accession>A0A9Q8PDH9</accession>
<dbReference type="GeneID" id="71990270"/>
<dbReference type="OrthoDB" id="4357148at2759"/>
<dbReference type="RefSeq" id="XP_047764844.1">
    <property type="nucleotide sequence ID" value="XM_047909540.1"/>
</dbReference>
<dbReference type="AlphaFoldDB" id="A0A9Q8PDH9"/>
<feature type="compositionally biased region" description="Polar residues" evidence="1">
    <location>
        <begin position="35"/>
        <end position="54"/>
    </location>
</feature>